<organism evidence="4 5">
    <name type="scientific">Gaoshiqia sediminis</name>
    <dbReference type="NCBI Taxonomy" id="2986998"/>
    <lineage>
        <taxon>Bacteria</taxon>
        <taxon>Pseudomonadati</taxon>
        <taxon>Bacteroidota</taxon>
        <taxon>Bacteroidia</taxon>
        <taxon>Marinilabiliales</taxon>
        <taxon>Prolixibacteraceae</taxon>
        <taxon>Gaoshiqia</taxon>
    </lineage>
</organism>
<proteinExistence type="inferred from homology"/>
<dbReference type="EMBL" id="JAPAAF010000008">
    <property type="protein sequence ID" value="MCW0482678.1"/>
    <property type="molecule type" value="Genomic_DNA"/>
</dbReference>
<protein>
    <submittedName>
        <fullName evidence="4">U32 family peptidase</fullName>
    </submittedName>
</protein>
<accession>A0AA41YAT9</accession>
<keyword evidence="5" id="KW-1185">Reference proteome</keyword>
<dbReference type="GO" id="GO:0008233">
    <property type="term" value="F:peptidase activity"/>
    <property type="evidence" value="ECO:0007669"/>
    <property type="project" value="UniProtKB-KW"/>
</dbReference>
<comment type="similarity">
    <text evidence="3">Belongs to the peptidase U32 family.</text>
</comment>
<dbReference type="InterPro" id="IPR001539">
    <property type="entry name" value="Peptidase_U32"/>
</dbReference>
<gene>
    <name evidence="4" type="ORF">N2K84_08065</name>
</gene>
<dbReference type="PANTHER" id="PTHR30217:SF6">
    <property type="entry name" value="TRNA HYDROXYLATION PROTEIN P"/>
    <property type="match status" value="1"/>
</dbReference>
<comment type="caution">
    <text evidence="4">The sequence shown here is derived from an EMBL/GenBank/DDBJ whole genome shotgun (WGS) entry which is preliminary data.</text>
</comment>
<keyword evidence="1" id="KW-0645">Protease</keyword>
<evidence type="ECO:0000313" key="4">
    <source>
        <dbReference type="EMBL" id="MCW0482678.1"/>
    </source>
</evidence>
<evidence type="ECO:0000256" key="2">
    <source>
        <dbReference type="ARBA" id="ARBA00022801"/>
    </source>
</evidence>
<keyword evidence="2" id="KW-0378">Hydrolase</keyword>
<dbReference type="AlphaFoldDB" id="A0AA41YAT9"/>
<dbReference type="InterPro" id="IPR051454">
    <property type="entry name" value="RNA/ubiquinone_mod_enzymes"/>
</dbReference>
<evidence type="ECO:0000256" key="3">
    <source>
        <dbReference type="ARBA" id="ARBA00038374"/>
    </source>
</evidence>
<dbReference type="PANTHER" id="PTHR30217">
    <property type="entry name" value="PEPTIDASE U32 FAMILY"/>
    <property type="match status" value="1"/>
</dbReference>
<dbReference type="Pfam" id="PF01136">
    <property type="entry name" value="Peptidase_U32"/>
    <property type="match status" value="1"/>
</dbReference>
<evidence type="ECO:0000313" key="5">
    <source>
        <dbReference type="Proteomes" id="UP001163821"/>
    </source>
</evidence>
<dbReference type="PROSITE" id="PS01276">
    <property type="entry name" value="PEPTIDASE_U32"/>
    <property type="match status" value="1"/>
</dbReference>
<name>A0AA41YAT9_9BACT</name>
<dbReference type="Proteomes" id="UP001163821">
    <property type="component" value="Unassembled WGS sequence"/>
</dbReference>
<dbReference type="SUPFAM" id="SSF50447">
    <property type="entry name" value="Translation proteins"/>
    <property type="match status" value="1"/>
</dbReference>
<dbReference type="GO" id="GO:0006508">
    <property type="term" value="P:proteolysis"/>
    <property type="evidence" value="ECO:0007669"/>
    <property type="project" value="UniProtKB-KW"/>
</dbReference>
<dbReference type="InterPro" id="IPR009000">
    <property type="entry name" value="Transl_B-barrel_sf"/>
</dbReference>
<evidence type="ECO:0000256" key="1">
    <source>
        <dbReference type="ARBA" id="ARBA00022670"/>
    </source>
</evidence>
<dbReference type="RefSeq" id="WP_282591283.1">
    <property type="nucleotide sequence ID" value="NZ_JAPAAF010000008.1"/>
</dbReference>
<reference evidence="4" key="1">
    <citation type="submission" date="2022-10" db="EMBL/GenBank/DDBJ databases">
        <title>Gaoshiqiia sediminis gen. nov., sp. nov., isolated from coastal sediment.</title>
        <authorList>
            <person name="Yu W.X."/>
            <person name="Mu D.S."/>
            <person name="Du J.Z."/>
            <person name="Liang Y.Q."/>
        </authorList>
    </citation>
    <scope>NUCLEOTIDE SEQUENCE</scope>
    <source>
        <strain evidence="4">A06</strain>
    </source>
</reference>
<sequence>MERRDVEIMAPVGSYESLAAAIQAGAGSVYFGVEQLNMRARSSNNFTLDDLHAIAEKAHANGVKTYLTVNTVIFDNELDKLHRVINAAKEAGISAIIASDISAIMYARSIGVEVHISTQVNITNIEAVKFYAQFADVVVLAREMDLDKVAEISHQICERNIRGPKGELVQLEMFVHGALCMAVSGKCYLSLHEMNSSANRGSCMQTCRRAYTVTDQETGAELEIDNEYIMSPKDLKTIHFLNKLLDAGVSVLKVEGRARSPEYVKTVVACYREAVDAYFDGSFTDQKVAGWDQRLSTVFNRGFWDGYYLGQRLGEWSKNYGSLATERKVYIGKGMNYFPNIGVAEFHLEAGSLKVGDKILVTGPTTGVVETVVEEIRVDLKPVSEAKKGDLFSVRVAEKIRRSDKLYKIVPAREVKHRR</sequence>